<evidence type="ECO:0000256" key="2">
    <source>
        <dbReference type="SAM" id="Phobius"/>
    </source>
</evidence>
<dbReference type="STRING" id="237069.SAMN05216498_1298"/>
<feature type="coiled-coil region" evidence="1">
    <location>
        <begin position="2"/>
        <end position="29"/>
    </location>
</feature>
<dbReference type="Pfam" id="PF13786">
    <property type="entry name" value="DUF4179"/>
    <property type="match status" value="1"/>
</dbReference>
<evidence type="ECO:0008006" key="7">
    <source>
        <dbReference type="Google" id="ProtNLM"/>
    </source>
</evidence>
<accession>A0A1G9Y9A5</accession>
<keyword evidence="1" id="KW-0175">Coiled coil</keyword>
<evidence type="ECO:0000256" key="1">
    <source>
        <dbReference type="SAM" id="Coils"/>
    </source>
</evidence>
<dbReference type="EMBL" id="FNIG01000002">
    <property type="protein sequence ID" value="SDN05692.1"/>
    <property type="molecule type" value="Genomic_DNA"/>
</dbReference>
<dbReference type="AlphaFoldDB" id="A0A1G9Y9A5"/>
<dbReference type="Proteomes" id="UP000199334">
    <property type="component" value="Unassembled WGS sequence"/>
</dbReference>
<keyword evidence="6" id="KW-1185">Reference proteome</keyword>
<dbReference type="RefSeq" id="WP_093855789.1">
    <property type="nucleotide sequence ID" value="NZ_BJVZ01000001.1"/>
</dbReference>
<feature type="transmembrane region" description="Helical" evidence="2">
    <location>
        <begin position="47"/>
        <end position="68"/>
    </location>
</feature>
<dbReference type="Gene3D" id="2.60.40.1630">
    <property type="entry name" value="bacillus anthracis domain"/>
    <property type="match status" value="1"/>
</dbReference>
<keyword evidence="2" id="KW-1133">Transmembrane helix</keyword>
<protein>
    <recommendedName>
        <fullName evidence="7">DUF4179 domain-containing protein</fullName>
    </recommendedName>
</protein>
<dbReference type="InterPro" id="IPR040680">
    <property type="entry name" value="DUF5643"/>
</dbReference>
<dbReference type="InterPro" id="IPR025436">
    <property type="entry name" value="DUF4179"/>
</dbReference>
<keyword evidence="2" id="KW-0472">Membrane</keyword>
<dbReference type="Pfam" id="PF18705">
    <property type="entry name" value="DUF5643"/>
    <property type="match status" value="1"/>
</dbReference>
<evidence type="ECO:0000259" key="3">
    <source>
        <dbReference type="Pfam" id="PF13786"/>
    </source>
</evidence>
<evidence type="ECO:0000259" key="4">
    <source>
        <dbReference type="Pfam" id="PF18705"/>
    </source>
</evidence>
<gene>
    <name evidence="5" type="ORF">SAMN05216498_1298</name>
</gene>
<sequence length="434" mass="49323">MKDSIEHELEKWKEEYQEFDSNLDKIDAAIDQGFQKAKQKGSKLKPVMMTAITTAAVLLFGFIAIINFSPRFQEQVSQVPGINKIVELISQDKGLETAYDHDYYEPIGMSQKQGDYELTIDGVIRDQHGLIVFYTIKSDESKRRLYLGDISITDSNGERLPGGSSSYGSPEKGDNNEFSGTYKYFSQEPIKAKQFVFNAKLSPSNGIHFSIPFEAQKNPDPIQYDINEEVTVQGQSILIESIDIHPTRTAVQIQYDASNDMKIFGIEDMRLVDGSGEEWGGISNGTTRTGPDDEGYISYYLESNYFDIPDELYLEFSKLQALPKDEAYLKLDLDQDKILFDPYNQFVDFEYESHGYLTLSMKANEEFYSVPFGQVINESGNEIETNHSHGTTEIVDGEERDTYGQSIERTEGIVTVELSAYPHWIEEPVRIKIK</sequence>
<feature type="domain" description="DUF4179" evidence="3">
    <location>
        <begin position="50"/>
        <end position="138"/>
    </location>
</feature>
<proteinExistence type="predicted"/>
<feature type="domain" description="DUF5643" evidence="4">
    <location>
        <begin position="223"/>
        <end position="333"/>
    </location>
</feature>
<dbReference type="OrthoDB" id="2725974at2"/>
<evidence type="ECO:0000313" key="6">
    <source>
        <dbReference type="Proteomes" id="UP000199334"/>
    </source>
</evidence>
<evidence type="ECO:0000313" key="5">
    <source>
        <dbReference type="EMBL" id="SDN05692.1"/>
    </source>
</evidence>
<reference evidence="5 6" key="1">
    <citation type="submission" date="2016-10" db="EMBL/GenBank/DDBJ databases">
        <authorList>
            <person name="de Groot N.N."/>
        </authorList>
    </citation>
    <scope>NUCLEOTIDE SEQUENCE [LARGE SCALE GENOMIC DNA]</scope>
    <source>
        <strain evidence="5 6">CGMCC 1.3442</strain>
    </source>
</reference>
<organism evidence="5 6">
    <name type="scientific">Tenuibacillus multivorans</name>
    <dbReference type="NCBI Taxonomy" id="237069"/>
    <lineage>
        <taxon>Bacteria</taxon>
        <taxon>Bacillati</taxon>
        <taxon>Bacillota</taxon>
        <taxon>Bacilli</taxon>
        <taxon>Bacillales</taxon>
        <taxon>Bacillaceae</taxon>
        <taxon>Tenuibacillus</taxon>
    </lineage>
</organism>
<name>A0A1G9Y9A5_9BACI</name>
<keyword evidence="2" id="KW-0812">Transmembrane</keyword>